<dbReference type="InterPro" id="IPR000073">
    <property type="entry name" value="AB_hydrolase_1"/>
</dbReference>
<proteinExistence type="predicted"/>
<name>A0A2W2ASP7_9HYPH</name>
<feature type="domain" description="AB hydrolase-1" evidence="1">
    <location>
        <begin position="16"/>
        <end position="239"/>
    </location>
</feature>
<dbReference type="EMBL" id="QKVK01000005">
    <property type="protein sequence ID" value="PZF76672.1"/>
    <property type="molecule type" value="Genomic_DNA"/>
</dbReference>
<organism evidence="2 3">
    <name type="scientific">Aestuariivirga litoralis</name>
    <dbReference type="NCBI Taxonomy" id="2650924"/>
    <lineage>
        <taxon>Bacteria</taxon>
        <taxon>Pseudomonadati</taxon>
        <taxon>Pseudomonadota</taxon>
        <taxon>Alphaproteobacteria</taxon>
        <taxon>Hyphomicrobiales</taxon>
        <taxon>Aestuariivirgaceae</taxon>
        <taxon>Aestuariivirga</taxon>
    </lineage>
</organism>
<dbReference type="Gene3D" id="3.40.50.1820">
    <property type="entry name" value="alpha/beta hydrolase"/>
    <property type="match status" value="1"/>
</dbReference>
<evidence type="ECO:0000259" key="1">
    <source>
        <dbReference type="Pfam" id="PF00561"/>
    </source>
</evidence>
<evidence type="ECO:0000313" key="2">
    <source>
        <dbReference type="EMBL" id="PZF76672.1"/>
    </source>
</evidence>
<accession>A0A2W2ASP7</accession>
<dbReference type="PRINTS" id="PR00111">
    <property type="entry name" value="ABHYDROLASE"/>
</dbReference>
<dbReference type="AlphaFoldDB" id="A0A2W2ASP7"/>
<dbReference type="SUPFAM" id="SSF53474">
    <property type="entry name" value="alpha/beta-Hydrolases"/>
    <property type="match status" value="1"/>
</dbReference>
<dbReference type="PANTHER" id="PTHR43798">
    <property type="entry name" value="MONOACYLGLYCEROL LIPASE"/>
    <property type="match status" value="1"/>
</dbReference>
<dbReference type="PANTHER" id="PTHR43798:SF33">
    <property type="entry name" value="HYDROLASE, PUTATIVE (AFU_ORTHOLOGUE AFUA_2G14860)-RELATED"/>
    <property type="match status" value="1"/>
</dbReference>
<dbReference type="GO" id="GO:0016787">
    <property type="term" value="F:hydrolase activity"/>
    <property type="evidence" value="ECO:0007669"/>
    <property type="project" value="UniProtKB-KW"/>
</dbReference>
<keyword evidence="3" id="KW-1185">Reference proteome</keyword>
<evidence type="ECO:0000313" key="3">
    <source>
        <dbReference type="Proteomes" id="UP000248795"/>
    </source>
</evidence>
<reference evidence="3" key="1">
    <citation type="submission" date="2018-06" db="EMBL/GenBank/DDBJ databases">
        <title>Aestuariibacter litoralis strain KCTC 52945T.</title>
        <authorList>
            <person name="Li X."/>
            <person name="Salam N."/>
            <person name="Li J.-L."/>
            <person name="Chen Y.-M."/>
            <person name="Yang Z.-W."/>
            <person name="Zhang L.-Y."/>
            <person name="Han M.-X."/>
            <person name="Xiao M."/>
            <person name="Li W.-J."/>
        </authorList>
    </citation>
    <scope>NUCLEOTIDE SEQUENCE [LARGE SCALE GENOMIC DNA]</scope>
    <source>
        <strain evidence="3">KCTC 52945</strain>
    </source>
</reference>
<dbReference type="InterPro" id="IPR050266">
    <property type="entry name" value="AB_hydrolase_sf"/>
</dbReference>
<dbReference type="GO" id="GO:0016020">
    <property type="term" value="C:membrane"/>
    <property type="evidence" value="ECO:0007669"/>
    <property type="project" value="TreeGrafter"/>
</dbReference>
<keyword evidence="2" id="KW-0378">Hydrolase</keyword>
<comment type="caution">
    <text evidence="2">The sequence shown here is derived from an EMBL/GenBank/DDBJ whole genome shotgun (WGS) entry which is preliminary data.</text>
</comment>
<gene>
    <name evidence="2" type="ORF">DK847_12840</name>
</gene>
<sequence length="256" mass="26222">MQGLTFKTLGGEGPDLVLIHGFGSDRLSWAGTSPALMEVARVHSLDLPGHGDSLAADAGDGSAAALAGAVTAALDAQGMGPVHLLGHSLGGSIAMLMALGQPERVRSLTLLAPAGLGHAIDHDFLARFPDLATKEEAEALLQKLVSKPLLINRFTIARVLEQLSRTGAREALRAIAKGVEAHEEQLGEAARLIAATGLPRLVIFGGADAINPPSPAALAAFGGQQLVIPEAGHLPHVEAARQVNAAITAFITRVGG</sequence>
<dbReference type="Pfam" id="PF00561">
    <property type="entry name" value="Abhydrolase_1"/>
    <property type="match status" value="1"/>
</dbReference>
<protein>
    <submittedName>
        <fullName evidence="2">Alpha/beta hydrolase</fullName>
    </submittedName>
</protein>
<dbReference type="RefSeq" id="WP_111198909.1">
    <property type="nucleotide sequence ID" value="NZ_QKVK01000005.1"/>
</dbReference>
<dbReference type="InterPro" id="IPR029058">
    <property type="entry name" value="AB_hydrolase_fold"/>
</dbReference>
<dbReference type="Proteomes" id="UP000248795">
    <property type="component" value="Unassembled WGS sequence"/>
</dbReference>